<reference evidence="1 2" key="1">
    <citation type="journal article" date="2020" name="Mol. Biol. Evol.">
        <title>Life and death of selfish genes: comparative genomics reveals the dynamic evolution of cytoplasmic incompatibility.</title>
        <authorList>
            <person name="Martinez J."/>
            <person name="Klasson L."/>
            <person name="Welch J."/>
            <person name="Jiggins F.M."/>
        </authorList>
    </citation>
    <scope>NUCLEOTIDE SEQUENCE [LARGE SCALE GENOMIC DNA]</scope>
    <source>
        <strain evidence="1">WNik</strain>
    </source>
</reference>
<gene>
    <name evidence="1" type="ORF">HC356_02090</name>
</gene>
<dbReference type="AlphaFoldDB" id="A0A7G5CCF3"/>
<evidence type="ECO:0000313" key="2">
    <source>
        <dbReference type="Proteomes" id="UP000515596"/>
    </source>
</evidence>
<protein>
    <submittedName>
        <fullName evidence="1">Uncharacterized protein</fullName>
    </submittedName>
</protein>
<dbReference type="Proteomes" id="UP000515596">
    <property type="component" value="Chromosome"/>
</dbReference>
<evidence type="ECO:0000313" key="1">
    <source>
        <dbReference type="EMBL" id="QMV46887.1"/>
    </source>
</evidence>
<accession>A0A7G5CCF3</accession>
<proteinExistence type="predicted"/>
<sequence>MLVTYVIKNIGSQCLGTGMTPSWMEPASATWMTPHHVIPVRETGIQGHIDRCRQFVIPLRVSGI</sequence>
<dbReference type="EMBL" id="CP050530">
    <property type="protein sequence ID" value="QMV46887.1"/>
    <property type="molecule type" value="Genomic_DNA"/>
</dbReference>
<name>A0A7G5CCF3_WOLPI</name>
<organism evidence="1 2">
    <name type="scientific">Wolbachia pipientis</name>
    <dbReference type="NCBI Taxonomy" id="955"/>
    <lineage>
        <taxon>Bacteria</taxon>
        <taxon>Pseudomonadati</taxon>
        <taxon>Pseudomonadota</taxon>
        <taxon>Alphaproteobacteria</taxon>
        <taxon>Rickettsiales</taxon>
        <taxon>Anaplasmataceae</taxon>
        <taxon>Wolbachieae</taxon>
        <taxon>Wolbachia</taxon>
    </lineage>
</organism>
<dbReference type="RefSeq" id="WP_182183884.1">
    <property type="nucleotide sequence ID" value="NZ_CP050530.1"/>
</dbReference>